<accession>A0A8T0SWW2</accession>
<evidence type="ECO:0000256" key="4">
    <source>
        <dbReference type="ARBA" id="ARBA00023170"/>
    </source>
</evidence>
<dbReference type="GO" id="GO:0016020">
    <property type="term" value="C:membrane"/>
    <property type="evidence" value="ECO:0007669"/>
    <property type="project" value="UniProtKB-SubCell"/>
</dbReference>
<dbReference type="PROSITE" id="PS50927">
    <property type="entry name" value="BULB_LECTIN"/>
    <property type="match status" value="1"/>
</dbReference>
<dbReference type="GO" id="GO:0004674">
    <property type="term" value="F:protein serine/threonine kinase activity"/>
    <property type="evidence" value="ECO:0007669"/>
    <property type="project" value="UniProtKB-EC"/>
</dbReference>
<evidence type="ECO:0000256" key="1">
    <source>
        <dbReference type="ARBA" id="ARBA00004479"/>
    </source>
</evidence>
<dbReference type="Pfam" id="PF01453">
    <property type="entry name" value="B_lectin"/>
    <property type="match status" value="1"/>
</dbReference>
<dbReference type="InterPro" id="IPR036426">
    <property type="entry name" value="Bulb-type_lectin_dom_sf"/>
</dbReference>
<keyword evidence="7" id="KW-0472">Membrane</keyword>
<evidence type="ECO:0000313" key="9">
    <source>
        <dbReference type="EMBL" id="KAG2601624.1"/>
    </source>
</evidence>
<dbReference type="Gene3D" id="2.90.10.10">
    <property type="entry name" value="Bulb-type lectin domain"/>
    <property type="match status" value="1"/>
</dbReference>
<evidence type="ECO:0000256" key="5">
    <source>
        <dbReference type="ARBA" id="ARBA00047899"/>
    </source>
</evidence>
<protein>
    <recommendedName>
        <fullName evidence="2">non-specific serine/threonine protein kinase</fullName>
        <ecNumber evidence="2">2.7.11.1</ecNumber>
    </recommendedName>
</protein>
<feature type="domain" description="Bulb-type lectin" evidence="8">
    <location>
        <begin position="1"/>
        <end position="106"/>
    </location>
</feature>
<comment type="catalytic activity">
    <reaction evidence="6">
        <text>L-seryl-[protein] + ATP = O-phospho-L-seryl-[protein] + ADP + H(+)</text>
        <dbReference type="Rhea" id="RHEA:17989"/>
        <dbReference type="Rhea" id="RHEA-COMP:9863"/>
        <dbReference type="Rhea" id="RHEA-COMP:11604"/>
        <dbReference type="ChEBI" id="CHEBI:15378"/>
        <dbReference type="ChEBI" id="CHEBI:29999"/>
        <dbReference type="ChEBI" id="CHEBI:30616"/>
        <dbReference type="ChEBI" id="CHEBI:83421"/>
        <dbReference type="ChEBI" id="CHEBI:456216"/>
        <dbReference type="EC" id="2.7.11.1"/>
    </reaction>
</comment>
<comment type="subcellular location">
    <subcellularLocation>
        <location evidence="1">Membrane</location>
        <topology evidence="1">Single-pass type I membrane protein</topology>
    </subcellularLocation>
</comment>
<keyword evidence="10" id="KW-1185">Reference proteome</keyword>
<keyword evidence="4" id="KW-0675">Receptor</keyword>
<keyword evidence="7" id="KW-1133">Transmembrane helix</keyword>
<evidence type="ECO:0000256" key="3">
    <source>
        <dbReference type="ARBA" id="ARBA00022729"/>
    </source>
</evidence>
<dbReference type="InterPro" id="IPR051343">
    <property type="entry name" value="G-type_lectin_kinases/EP1-like"/>
</dbReference>
<evidence type="ECO:0000256" key="2">
    <source>
        <dbReference type="ARBA" id="ARBA00012513"/>
    </source>
</evidence>
<dbReference type="PANTHER" id="PTHR47976">
    <property type="entry name" value="G-TYPE LECTIN S-RECEPTOR-LIKE SERINE/THREONINE-PROTEIN KINASE SD2-5"/>
    <property type="match status" value="1"/>
</dbReference>
<evidence type="ECO:0000256" key="7">
    <source>
        <dbReference type="SAM" id="Phobius"/>
    </source>
</evidence>
<dbReference type="PANTHER" id="PTHR47976:SF120">
    <property type="entry name" value="G-TYPE LECTIN S-RECEPTOR-LIKE SERINE_THREONINE-PROTEIN KINASE SD2-5"/>
    <property type="match status" value="1"/>
</dbReference>
<reference evidence="9" key="1">
    <citation type="submission" date="2020-05" db="EMBL/GenBank/DDBJ databases">
        <title>WGS assembly of Panicum virgatum.</title>
        <authorList>
            <person name="Lovell J.T."/>
            <person name="Jenkins J."/>
            <person name="Shu S."/>
            <person name="Juenger T.E."/>
            <person name="Schmutz J."/>
        </authorList>
    </citation>
    <scope>NUCLEOTIDE SEQUENCE</scope>
    <source>
        <strain evidence="9">AP13</strain>
    </source>
</reference>
<keyword evidence="3" id="KW-0732">Signal</keyword>
<proteinExistence type="predicted"/>
<gene>
    <name evidence="9" type="ORF">PVAP13_5KG614500</name>
</gene>
<dbReference type="Proteomes" id="UP000823388">
    <property type="component" value="Chromosome 5K"/>
</dbReference>
<comment type="catalytic activity">
    <reaction evidence="5">
        <text>L-threonyl-[protein] + ATP = O-phospho-L-threonyl-[protein] + ADP + H(+)</text>
        <dbReference type="Rhea" id="RHEA:46608"/>
        <dbReference type="Rhea" id="RHEA-COMP:11060"/>
        <dbReference type="Rhea" id="RHEA-COMP:11605"/>
        <dbReference type="ChEBI" id="CHEBI:15378"/>
        <dbReference type="ChEBI" id="CHEBI:30013"/>
        <dbReference type="ChEBI" id="CHEBI:30616"/>
        <dbReference type="ChEBI" id="CHEBI:61977"/>
        <dbReference type="ChEBI" id="CHEBI:456216"/>
        <dbReference type="EC" id="2.7.11.1"/>
    </reaction>
</comment>
<dbReference type="EC" id="2.7.11.1" evidence="2"/>
<dbReference type="SUPFAM" id="SSF51110">
    <property type="entry name" value="alpha-D-mannose-specific plant lectins"/>
    <property type="match status" value="1"/>
</dbReference>
<organism evidence="9 10">
    <name type="scientific">Panicum virgatum</name>
    <name type="common">Blackwell switchgrass</name>
    <dbReference type="NCBI Taxonomy" id="38727"/>
    <lineage>
        <taxon>Eukaryota</taxon>
        <taxon>Viridiplantae</taxon>
        <taxon>Streptophyta</taxon>
        <taxon>Embryophyta</taxon>
        <taxon>Tracheophyta</taxon>
        <taxon>Spermatophyta</taxon>
        <taxon>Magnoliopsida</taxon>
        <taxon>Liliopsida</taxon>
        <taxon>Poales</taxon>
        <taxon>Poaceae</taxon>
        <taxon>PACMAD clade</taxon>
        <taxon>Panicoideae</taxon>
        <taxon>Panicodae</taxon>
        <taxon>Paniceae</taxon>
        <taxon>Panicinae</taxon>
        <taxon>Panicum</taxon>
        <taxon>Panicum sect. Hiantes</taxon>
    </lineage>
</organism>
<dbReference type="AlphaFoldDB" id="A0A8T0SWW2"/>
<dbReference type="GO" id="GO:0051707">
    <property type="term" value="P:response to other organism"/>
    <property type="evidence" value="ECO:0007669"/>
    <property type="project" value="UniProtKB-ARBA"/>
</dbReference>
<evidence type="ECO:0000313" key="10">
    <source>
        <dbReference type="Proteomes" id="UP000823388"/>
    </source>
</evidence>
<evidence type="ECO:0000259" key="8">
    <source>
        <dbReference type="PROSITE" id="PS50927"/>
    </source>
</evidence>
<feature type="transmembrane region" description="Helical" evidence="7">
    <location>
        <begin position="387"/>
        <end position="410"/>
    </location>
</feature>
<keyword evidence="7" id="KW-0812">Transmembrane</keyword>
<dbReference type="InterPro" id="IPR001480">
    <property type="entry name" value="Bulb-type_lectin_dom"/>
</dbReference>
<evidence type="ECO:0000256" key="6">
    <source>
        <dbReference type="ARBA" id="ARBA00048679"/>
    </source>
</evidence>
<dbReference type="EMBL" id="CM029045">
    <property type="protein sequence ID" value="KAG2601624.1"/>
    <property type="molecule type" value="Genomic_DNA"/>
</dbReference>
<comment type="caution">
    <text evidence="9">The sequence shown here is derived from an EMBL/GenBank/DDBJ whole genome shotgun (WGS) entry which is preliminary data.</text>
</comment>
<name>A0A8T0SWW2_PANVG</name>
<sequence>QQPGFVVAVSAEAARTGAGACRCSLVLLLGGVKVWASDHLEDFMARALCRLELTEDGQLRLTDGGGNVGWLTGTAGLGVKALHLDGETGNLVLVDAQNRTMWQSSDDPTDKFLRGQHRRLPAYFVSSMANAMSSPFYSLELDDDKIAAYFHVGYTSYTYWELSVAANRTMASARLDGSGLKMLDARGVMVAQVSPPAKKPPLSFLALGGDGNLEMYYYDGRHRRFRFSYKALGLCELPLSCGVGDVCSAAGECKEFAAYADRPARAPCYGTGGGEVCMVHLRAVTTVLRTTPPPPLANVTLRQCMARCASNVSCNAALYVKGAAAAADDHGGVCAHYTLTAGAREVTDGSRHRYSYWVKLPAAAAGGGDDEDVQDDGDSSTGVLGKVLMICGAIDVVCAVVFAVLIALYFRRLRRLAAAVDRAVELQQGEAEGAGEQNSFDSYGAEHN</sequence>
<feature type="non-terminal residue" evidence="9">
    <location>
        <position position="1"/>
    </location>
</feature>